<dbReference type="PANTHER" id="PTHR43630">
    <property type="entry name" value="POLY-BETA-1,6-N-ACETYL-D-GLUCOSAMINE SYNTHASE"/>
    <property type="match status" value="1"/>
</dbReference>
<dbReference type="HOGENOM" id="CLU_076334_0_0_2"/>
<accession>A0A0E3RV45</accession>
<evidence type="ECO:0000313" key="5">
    <source>
        <dbReference type="Proteomes" id="UP000033071"/>
    </source>
</evidence>
<dbReference type="EMBL" id="CP009514">
    <property type="protein sequence ID" value="AKB71759.1"/>
    <property type="molecule type" value="Genomic_DNA"/>
</dbReference>
<dbReference type="AlphaFoldDB" id="A0A0E3RV45"/>
<dbReference type="RefSeq" id="WP_048042117.1">
    <property type="nucleotide sequence ID" value="NZ_CP009514.1"/>
</dbReference>
<keyword evidence="1" id="KW-0328">Glycosyltransferase</keyword>
<keyword evidence="2 4" id="KW-0808">Transferase</keyword>
<dbReference type="Proteomes" id="UP000033071">
    <property type="component" value="Chromosome"/>
</dbReference>
<dbReference type="KEGG" id="mmac:MSMAC_1869"/>
<proteinExistence type="predicted"/>
<dbReference type="PATRIC" id="fig|1434113.4.peg.2339"/>
<dbReference type="InterPro" id="IPR001173">
    <property type="entry name" value="Glyco_trans_2-like"/>
</dbReference>
<dbReference type="GeneID" id="24881822"/>
<dbReference type="PANTHER" id="PTHR43630:SF1">
    <property type="entry name" value="POLY-BETA-1,6-N-ACETYL-D-GLUCOSAMINE SYNTHASE"/>
    <property type="match status" value="1"/>
</dbReference>
<gene>
    <name evidence="4" type="ORF">MSMAC_1869</name>
</gene>
<organism evidence="4 5">
    <name type="scientific">Methanosarcina mazei C16</name>
    <dbReference type="NCBI Taxonomy" id="1434113"/>
    <lineage>
        <taxon>Archaea</taxon>
        <taxon>Methanobacteriati</taxon>
        <taxon>Methanobacteriota</taxon>
        <taxon>Stenosarchaea group</taxon>
        <taxon>Methanomicrobia</taxon>
        <taxon>Methanosarcinales</taxon>
        <taxon>Methanosarcinaceae</taxon>
        <taxon>Methanosarcina</taxon>
    </lineage>
</organism>
<dbReference type="CDD" id="cd00761">
    <property type="entry name" value="Glyco_tranf_GTA_type"/>
    <property type="match status" value="1"/>
</dbReference>
<protein>
    <submittedName>
        <fullName evidence="4">Glycosyltransferase</fullName>
    </submittedName>
</protein>
<evidence type="ECO:0000313" key="4">
    <source>
        <dbReference type="EMBL" id="AKB71759.1"/>
    </source>
</evidence>
<reference evidence="4 5" key="1">
    <citation type="submission" date="2014-07" db="EMBL/GenBank/DDBJ databases">
        <title>Methanogenic archaea and the global carbon cycle.</title>
        <authorList>
            <person name="Henriksen J.R."/>
            <person name="Luke J."/>
            <person name="Reinhart S."/>
            <person name="Benedict M.N."/>
            <person name="Youngblut N.D."/>
            <person name="Metcalf M.E."/>
            <person name="Whitaker R.J."/>
            <person name="Metcalf W.W."/>
        </authorList>
    </citation>
    <scope>NUCLEOTIDE SEQUENCE [LARGE SCALE GENOMIC DNA]</scope>
    <source>
        <strain evidence="4 5">C16</strain>
    </source>
</reference>
<feature type="domain" description="Glycosyltransferase 2-like" evidence="3">
    <location>
        <begin position="11"/>
        <end position="145"/>
    </location>
</feature>
<evidence type="ECO:0000259" key="3">
    <source>
        <dbReference type="Pfam" id="PF00535"/>
    </source>
</evidence>
<dbReference type="SUPFAM" id="SSF53448">
    <property type="entry name" value="Nucleotide-diphospho-sugar transferases"/>
    <property type="match status" value="1"/>
</dbReference>
<sequence>MTTKPDYVLMTPCKNEEKSLPRFAESIINQTITPKLWVIINDNSTDKSGEILSNLERKYSWIRIITSEGTKRDLSFHYAKVVSNGFSLILQISSTEKISFKYMGLIDADMILENNFFEKIIGRFEKNPRLGIASGNAVYYNGDKLVAEEGRENLPIGGLRVWRRDCFVETGGFPISYSADSVSNVLAILHGWDTKKFDDIVGIQTRRTSSAEGLWKGYRTKGESDYYRDYHPLYVITKFVKYSLTSPSYIGLAYLEGYIKGIIKIRKKIDIPEVRKYYRNKHLEVGRYYAGKFKSKL</sequence>
<dbReference type="Gene3D" id="3.90.550.10">
    <property type="entry name" value="Spore Coat Polysaccharide Biosynthesis Protein SpsA, Chain A"/>
    <property type="match status" value="1"/>
</dbReference>
<dbReference type="GO" id="GO:0016757">
    <property type="term" value="F:glycosyltransferase activity"/>
    <property type="evidence" value="ECO:0007669"/>
    <property type="project" value="UniProtKB-KW"/>
</dbReference>
<dbReference type="InterPro" id="IPR029044">
    <property type="entry name" value="Nucleotide-diphossugar_trans"/>
</dbReference>
<name>A0A0E3RV45_METMZ</name>
<evidence type="ECO:0000256" key="1">
    <source>
        <dbReference type="ARBA" id="ARBA00022676"/>
    </source>
</evidence>
<dbReference type="Pfam" id="PF00535">
    <property type="entry name" value="Glycos_transf_2"/>
    <property type="match status" value="1"/>
</dbReference>
<evidence type="ECO:0000256" key="2">
    <source>
        <dbReference type="ARBA" id="ARBA00022679"/>
    </source>
</evidence>